<evidence type="ECO:0000313" key="4">
    <source>
        <dbReference type="Proteomes" id="UP001604277"/>
    </source>
</evidence>
<feature type="signal peptide" evidence="2">
    <location>
        <begin position="1"/>
        <end position="28"/>
    </location>
</feature>
<reference evidence="4" key="1">
    <citation type="submission" date="2024-07" db="EMBL/GenBank/DDBJ databases">
        <title>Two chromosome-level genome assemblies of Korean endemic species Abeliophyllum distichum and Forsythia ovata (Oleaceae).</title>
        <authorList>
            <person name="Jang H."/>
        </authorList>
    </citation>
    <scope>NUCLEOTIDE SEQUENCE [LARGE SCALE GENOMIC DNA]</scope>
</reference>
<keyword evidence="2" id="KW-0732">Signal</keyword>
<keyword evidence="4" id="KW-1185">Reference proteome</keyword>
<gene>
    <name evidence="3" type="ORF">Fot_03615</name>
</gene>
<dbReference type="EMBL" id="JBFOLJ010000001">
    <property type="protein sequence ID" value="KAL2558876.1"/>
    <property type="molecule type" value="Genomic_DNA"/>
</dbReference>
<dbReference type="AlphaFoldDB" id="A0ABD1XAU4"/>
<dbReference type="Proteomes" id="UP001604277">
    <property type="component" value="Unassembled WGS sequence"/>
</dbReference>
<comment type="caution">
    <text evidence="3">The sequence shown here is derived from an EMBL/GenBank/DDBJ whole genome shotgun (WGS) entry which is preliminary data.</text>
</comment>
<dbReference type="Gene3D" id="3.30.60.30">
    <property type="match status" value="1"/>
</dbReference>
<protein>
    <submittedName>
        <fullName evidence="3">Serine protease inhibitor</fullName>
    </submittedName>
</protein>
<evidence type="ECO:0000256" key="2">
    <source>
        <dbReference type="SAM" id="SignalP"/>
    </source>
</evidence>
<keyword evidence="1" id="KW-0812">Transmembrane</keyword>
<keyword evidence="1" id="KW-0472">Membrane</keyword>
<keyword evidence="1" id="KW-1133">Transmembrane helix</keyword>
<dbReference type="GO" id="GO:0004867">
    <property type="term" value="F:serine-type endopeptidase inhibitor activity"/>
    <property type="evidence" value="ECO:0007669"/>
    <property type="project" value="UniProtKB-KW"/>
</dbReference>
<evidence type="ECO:0000256" key="1">
    <source>
        <dbReference type="SAM" id="Phobius"/>
    </source>
</evidence>
<dbReference type="PANTHER" id="PTHR34376:SF2">
    <property type="entry name" value="SERINE PROTEASE INHIBITOR, KAZAL-TYPE FAMILY PROTEIN"/>
    <property type="match status" value="1"/>
</dbReference>
<keyword evidence="3" id="KW-0722">Serine protease inhibitor</keyword>
<proteinExistence type="predicted"/>
<dbReference type="PANTHER" id="PTHR34376">
    <property type="entry name" value="SERINE PROTEASE INHIBITOR, KAZAL-TYPE FAMILY PROTEIN"/>
    <property type="match status" value="1"/>
</dbReference>
<feature type="chain" id="PRO_5044783954" evidence="2">
    <location>
        <begin position="29"/>
        <end position="130"/>
    </location>
</feature>
<organism evidence="3 4">
    <name type="scientific">Forsythia ovata</name>
    <dbReference type="NCBI Taxonomy" id="205694"/>
    <lineage>
        <taxon>Eukaryota</taxon>
        <taxon>Viridiplantae</taxon>
        <taxon>Streptophyta</taxon>
        <taxon>Embryophyta</taxon>
        <taxon>Tracheophyta</taxon>
        <taxon>Spermatophyta</taxon>
        <taxon>Magnoliopsida</taxon>
        <taxon>eudicotyledons</taxon>
        <taxon>Gunneridae</taxon>
        <taxon>Pentapetalae</taxon>
        <taxon>asterids</taxon>
        <taxon>lamiids</taxon>
        <taxon>Lamiales</taxon>
        <taxon>Oleaceae</taxon>
        <taxon>Forsythieae</taxon>
        <taxon>Forsythia</taxon>
    </lineage>
</organism>
<sequence>MHLLSDKSSSIFILTVLLSTLLPPPVRSNPNFLKLPSDQQEDDLCPVVSTSNSDADACPVKCFRPDPVCGVDGVTYWCGCMDAHCAGMHVKKLGFCEVGNGGSGTAGQALLLVHLVWLILLGVFVLFGLL</sequence>
<name>A0ABD1XAU4_9LAMI</name>
<evidence type="ECO:0000313" key="3">
    <source>
        <dbReference type="EMBL" id="KAL2558876.1"/>
    </source>
</evidence>
<feature type="transmembrane region" description="Helical" evidence="1">
    <location>
        <begin position="109"/>
        <end position="129"/>
    </location>
</feature>
<accession>A0ABD1XAU4</accession>
<keyword evidence="3" id="KW-0646">Protease inhibitor</keyword>